<name>A0A1J4K7Z3_9EUKA</name>
<evidence type="ECO:0000256" key="2">
    <source>
        <dbReference type="SAM" id="Phobius"/>
    </source>
</evidence>
<dbReference type="AlphaFoldDB" id="A0A1J4K7Z3"/>
<dbReference type="Proteomes" id="UP000179807">
    <property type="component" value="Unassembled WGS sequence"/>
</dbReference>
<accession>A0A1J4K7Z3</accession>
<feature type="compositionally biased region" description="Low complexity" evidence="1">
    <location>
        <begin position="366"/>
        <end position="396"/>
    </location>
</feature>
<reference evidence="3" key="1">
    <citation type="submission" date="2016-10" db="EMBL/GenBank/DDBJ databases">
        <authorList>
            <person name="Benchimol M."/>
            <person name="Almeida L.G."/>
            <person name="Vasconcelos A.T."/>
            <person name="Perreira-Neves A."/>
            <person name="Rosa I.A."/>
            <person name="Tasca T."/>
            <person name="Bogo M.R."/>
            <person name="de Souza W."/>
        </authorList>
    </citation>
    <scope>NUCLEOTIDE SEQUENCE [LARGE SCALE GENOMIC DNA]</scope>
    <source>
        <strain evidence="3">K</strain>
    </source>
</reference>
<sequence>MSTLSESESDSISSESQYFISMEDEYSSKEEEQIYYISNSDIISYLNEDLDTLSPTISQKIDVSTISKHDFPDENTDISSLISEETTTFDISFSLFHEKEIDSASNPVSGEISHETSISNEIGKSSIILDGDTIFTSEEEDKVVTTTFLSSKEEDLSVEINTAPLRSEEIPEIITSYTFQEISSLHQTNDDNEEFLLSSTQESIFIPSSNEFGFFTQDAPNFISENTEISEIMDFLESSKMQNASPEISNQDETMKTSSNNDIITPECPTQIQILTPIPKPDQNVSYFVVYIQDQCSSFNSDLEKEKDTQSPKNSKTFCYTPTNVTEIDFGQINETIETIYIYLSTKLTPSQMIAFSGLNREKGENNGNNENIKNNKNSKNIKNNENNKNQENQESQESHDNQKKYKISIQGISSEISEMYVDLASNNNIYEMNFSSLSIIFVGNHIKSSVLNLGEDLILNKGNQNPKINISTVLETYFKHLRYYDYFIIDPNTEQTFNSGEYNIIEVHSNYILFNKSDSKEPYKYEARTNKPIRIESSEERIEFNVHKSDHFVILSLMNLIFSTKSEIIVNALKSVQGEKFGLEMNQQTVSLKYSSSNIPVTVFGSGRLVIETPNESTNVKSIKTTDISHSDHLNISNFSINNEFSLIIPENIKSVYTNSITAIGLHPSLDVHYLHKSNFLNKEDSKKNHIKIVVQNLIIEKDSRIQIINSISIEKKIDIFEGGLVSFSRIPEFSISVEIDIVYSHKYKQRSPIISFETFSQEESRYENITISKMNFIHGLFSTQNSEGETISDDELYLEKILIIPMKKEEISKLSFIDSRNKYSKTSENEFLVATLSSSKSNSSTTIIAVVVVIVIVVVIALIIIVVILIKKKKNRQSSDYQDEFDTESTSFSI</sequence>
<proteinExistence type="predicted"/>
<keyword evidence="4" id="KW-1185">Reference proteome</keyword>
<dbReference type="RefSeq" id="XP_068360226.1">
    <property type="nucleotide sequence ID" value="XM_068492413.1"/>
</dbReference>
<dbReference type="EMBL" id="MLAK01000705">
    <property type="protein sequence ID" value="OHT07090.1"/>
    <property type="molecule type" value="Genomic_DNA"/>
</dbReference>
<evidence type="ECO:0000256" key="1">
    <source>
        <dbReference type="SAM" id="MobiDB-lite"/>
    </source>
</evidence>
<comment type="caution">
    <text evidence="3">The sequence shown here is derived from an EMBL/GenBank/DDBJ whole genome shotgun (WGS) entry which is preliminary data.</text>
</comment>
<feature type="region of interest" description="Disordered" evidence="1">
    <location>
        <begin position="360"/>
        <end position="404"/>
    </location>
</feature>
<protein>
    <submittedName>
        <fullName evidence="3">Uncharacterized protein</fullName>
    </submittedName>
</protein>
<organism evidence="3 4">
    <name type="scientific">Tritrichomonas foetus</name>
    <dbReference type="NCBI Taxonomy" id="1144522"/>
    <lineage>
        <taxon>Eukaryota</taxon>
        <taxon>Metamonada</taxon>
        <taxon>Parabasalia</taxon>
        <taxon>Tritrichomonadida</taxon>
        <taxon>Tritrichomonadidae</taxon>
        <taxon>Tritrichomonas</taxon>
    </lineage>
</organism>
<keyword evidence="2" id="KW-1133">Transmembrane helix</keyword>
<evidence type="ECO:0000313" key="3">
    <source>
        <dbReference type="EMBL" id="OHT07090.1"/>
    </source>
</evidence>
<keyword evidence="2" id="KW-0472">Membrane</keyword>
<keyword evidence="2" id="KW-0812">Transmembrane</keyword>
<evidence type="ECO:0000313" key="4">
    <source>
        <dbReference type="Proteomes" id="UP000179807"/>
    </source>
</evidence>
<gene>
    <name evidence="3" type="ORF">TRFO_05304</name>
</gene>
<dbReference type="VEuPathDB" id="TrichDB:TRFO_05304"/>
<feature type="transmembrane region" description="Helical" evidence="2">
    <location>
        <begin position="849"/>
        <end position="872"/>
    </location>
</feature>
<dbReference type="GeneID" id="94827117"/>